<evidence type="ECO:0000313" key="4">
    <source>
        <dbReference type="Proteomes" id="UP000051311"/>
    </source>
</evidence>
<sequence length="220" mass="25113">MGKITNIWPHDLLTFTNDDDLILEENPLPEWAKDSLSKAKIVVVRRGQFKNGLIPVGLRGYERNQRLAGYLKKSSIVKQYHPDYFIKHESWCDLPIERQKLIAFQALVKIAPLLTDYQWGISGSLAYEMATGVKMVKESPEHTSDLDLIMPDLPKMNVAEARKFLARLNQFCTHADVQVVYGENGFSLEEYALGRDQQILIKTATGPILSENPWQAIKER</sequence>
<dbReference type="EMBL" id="AZEL01000026">
    <property type="protein sequence ID" value="KRL23227.1"/>
    <property type="molecule type" value="Genomic_DNA"/>
</dbReference>
<accession>A0A0R1P369</accession>
<evidence type="ECO:0000259" key="2">
    <source>
        <dbReference type="Pfam" id="PF20866"/>
    </source>
</evidence>
<keyword evidence="3" id="KW-0808">Transferase</keyword>
<dbReference type="NCBIfam" id="NF002332">
    <property type="entry name" value="PRK01293.1"/>
    <property type="match status" value="1"/>
</dbReference>
<dbReference type="OrthoDB" id="1275217at2"/>
<dbReference type="PATRIC" id="fig|1423748.3.peg.999"/>
<evidence type="ECO:0000313" key="3">
    <source>
        <dbReference type="EMBL" id="KRL23227.1"/>
    </source>
</evidence>
<dbReference type="STRING" id="1423748.FC37_GL000953"/>
<dbReference type="GO" id="GO:0016740">
    <property type="term" value="F:transferase activity"/>
    <property type="evidence" value="ECO:0007669"/>
    <property type="project" value="UniProtKB-KW"/>
</dbReference>
<feature type="domain" description="Phosphoribosyl-dephospho-CoA transferase MdcG N-terminal" evidence="2">
    <location>
        <begin position="8"/>
        <end position="79"/>
    </location>
</feature>
<reference evidence="3 4" key="1">
    <citation type="journal article" date="2015" name="Genome Announc.">
        <title>Expanding the biotechnology potential of lactobacilli through comparative genomics of 213 strains and associated genera.</title>
        <authorList>
            <person name="Sun Z."/>
            <person name="Harris H.M."/>
            <person name="McCann A."/>
            <person name="Guo C."/>
            <person name="Argimon S."/>
            <person name="Zhang W."/>
            <person name="Yang X."/>
            <person name="Jeffery I.B."/>
            <person name="Cooney J.C."/>
            <person name="Kagawa T.F."/>
            <person name="Liu W."/>
            <person name="Song Y."/>
            <person name="Salvetti E."/>
            <person name="Wrobel A."/>
            <person name="Rasinkangas P."/>
            <person name="Parkhill J."/>
            <person name="Rea M.C."/>
            <person name="O'Sullivan O."/>
            <person name="Ritari J."/>
            <person name="Douillard F.P."/>
            <person name="Paul Ross R."/>
            <person name="Yang R."/>
            <person name="Briner A.E."/>
            <person name="Felis G.E."/>
            <person name="de Vos W.M."/>
            <person name="Barrangou R."/>
            <person name="Klaenhammer T.R."/>
            <person name="Caufield P.W."/>
            <person name="Cui Y."/>
            <person name="Zhang H."/>
            <person name="O'Toole P.W."/>
        </authorList>
    </citation>
    <scope>NUCLEOTIDE SEQUENCE [LARGE SCALE GENOMIC DNA]</scope>
    <source>
        <strain evidence="3 4">DSM 10532</strain>
    </source>
</reference>
<gene>
    <name evidence="3" type="ORF">FC37_GL000953</name>
</gene>
<dbReference type="Proteomes" id="UP000051311">
    <property type="component" value="Unassembled WGS sequence"/>
</dbReference>
<feature type="domain" description="Phosphoribosyl-dephospho-CoA transferase MdcG C-terminal" evidence="1">
    <location>
        <begin position="100"/>
        <end position="213"/>
    </location>
</feature>
<dbReference type="RefSeq" id="WP_025005537.1">
    <property type="nucleotide sequence ID" value="NZ_AZEL01000026.1"/>
</dbReference>
<dbReference type="Pfam" id="PF20866">
    <property type="entry name" value="MdcG_N"/>
    <property type="match status" value="1"/>
</dbReference>
<protein>
    <submittedName>
        <fullName evidence="3">Phosphoribosyl-dephospho-CoA transferase</fullName>
    </submittedName>
</protein>
<comment type="caution">
    <text evidence="3">The sequence shown here is derived from an EMBL/GenBank/DDBJ whole genome shotgun (WGS) entry which is preliminary data.</text>
</comment>
<dbReference type="Pfam" id="PF10620">
    <property type="entry name" value="MdcG"/>
    <property type="match status" value="1"/>
</dbReference>
<evidence type="ECO:0000259" key="1">
    <source>
        <dbReference type="Pfam" id="PF10620"/>
    </source>
</evidence>
<name>A0A0R1P369_9LACO</name>
<organism evidence="3 4">
    <name type="scientific">Lactobacillus gallinarum DSM 10532 = JCM 2011</name>
    <dbReference type="NCBI Taxonomy" id="1423748"/>
    <lineage>
        <taxon>Bacteria</taxon>
        <taxon>Bacillati</taxon>
        <taxon>Bacillota</taxon>
        <taxon>Bacilli</taxon>
        <taxon>Lactobacillales</taxon>
        <taxon>Lactobacillaceae</taxon>
        <taxon>Lactobacillus</taxon>
    </lineage>
</organism>
<dbReference type="InterPro" id="IPR049180">
    <property type="entry name" value="MdcG_C"/>
</dbReference>
<dbReference type="eggNOG" id="ENOG502Z8NU">
    <property type="taxonomic scope" value="Bacteria"/>
</dbReference>
<dbReference type="InterPro" id="IPR048903">
    <property type="entry name" value="MdcG_N"/>
</dbReference>
<proteinExistence type="predicted"/>
<dbReference type="AlphaFoldDB" id="A0A0R1P369"/>